<comment type="pathway">
    <text evidence="1">Cell wall biogenesis; peptidoglycan biosynthesis.</text>
</comment>
<feature type="domain" description="L,D-TPase catalytic" evidence="6">
    <location>
        <begin position="74"/>
        <end position="114"/>
    </location>
</feature>
<keyword evidence="8" id="KW-1185">Reference proteome</keyword>
<dbReference type="CDD" id="cd16913">
    <property type="entry name" value="YkuD_like"/>
    <property type="match status" value="1"/>
</dbReference>
<evidence type="ECO:0000256" key="4">
    <source>
        <dbReference type="ARBA" id="ARBA00022984"/>
    </source>
</evidence>
<evidence type="ECO:0000256" key="1">
    <source>
        <dbReference type="ARBA" id="ARBA00004752"/>
    </source>
</evidence>
<gene>
    <name evidence="7" type="ORF">M9Y10_045769</name>
</gene>
<name>A0ABR2JW52_9EUKA</name>
<keyword evidence="2" id="KW-0808">Transferase</keyword>
<dbReference type="SUPFAM" id="SSF141523">
    <property type="entry name" value="L,D-transpeptidase catalytic domain-like"/>
    <property type="match status" value="1"/>
</dbReference>
<dbReference type="InterPro" id="IPR005490">
    <property type="entry name" value="LD_TPept_cat_dom"/>
</dbReference>
<evidence type="ECO:0000313" key="8">
    <source>
        <dbReference type="Proteomes" id="UP001470230"/>
    </source>
</evidence>
<keyword evidence="5" id="KW-0961">Cell wall biogenesis/degradation</keyword>
<accession>A0ABR2JW52</accession>
<dbReference type="InterPro" id="IPR038063">
    <property type="entry name" value="Transpep_catalytic_dom"/>
</dbReference>
<evidence type="ECO:0000256" key="5">
    <source>
        <dbReference type="ARBA" id="ARBA00023316"/>
    </source>
</evidence>
<keyword evidence="3" id="KW-0133">Cell shape</keyword>
<dbReference type="EMBL" id="JAPFFF010000009">
    <property type="protein sequence ID" value="KAK8883121.1"/>
    <property type="molecule type" value="Genomic_DNA"/>
</dbReference>
<evidence type="ECO:0000256" key="2">
    <source>
        <dbReference type="ARBA" id="ARBA00022679"/>
    </source>
</evidence>
<protein>
    <recommendedName>
        <fullName evidence="6">L,D-TPase catalytic domain-containing protein</fullName>
    </recommendedName>
</protein>
<comment type="caution">
    <text evidence="7">The sequence shown here is derived from an EMBL/GenBank/DDBJ whole genome shotgun (WGS) entry which is preliminary data.</text>
</comment>
<dbReference type="Proteomes" id="UP001470230">
    <property type="component" value="Unassembled WGS sequence"/>
</dbReference>
<proteinExistence type="predicted"/>
<keyword evidence="4" id="KW-0573">Peptidoglycan synthesis</keyword>
<reference evidence="7 8" key="1">
    <citation type="submission" date="2024-04" db="EMBL/GenBank/DDBJ databases">
        <title>Tritrichomonas musculus Genome.</title>
        <authorList>
            <person name="Alves-Ferreira E."/>
            <person name="Grigg M."/>
            <person name="Lorenzi H."/>
            <person name="Galac M."/>
        </authorList>
    </citation>
    <scope>NUCLEOTIDE SEQUENCE [LARGE SCALE GENOMIC DNA]</scope>
    <source>
        <strain evidence="7 8">EAF2021</strain>
    </source>
</reference>
<dbReference type="Pfam" id="PF03734">
    <property type="entry name" value="YkuD"/>
    <property type="match status" value="1"/>
</dbReference>
<evidence type="ECO:0000256" key="3">
    <source>
        <dbReference type="ARBA" id="ARBA00022960"/>
    </source>
</evidence>
<sequence>MSTQKIKICLNKTTGLGTLECVGGSTYNCGGDINFKYPEDTTIQPSDKKGTVYSGEFVDSNNNPFEMKFSILWIGQRGVYIHEMGQLEGSHGCIHLLPGDAESVYNWVQRKTRILFKWE</sequence>
<evidence type="ECO:0000313" key="7">
    <source>
        <dbReference type="EMBL" id="KAK8883121.1"/>
    </source>
</evidence>
<organism evidence="7 8">
    <name type="scientific">Tritrichomonas musculus</name>
    <dbReference type="NCBI Taxonomy" id="1915356"/>
    <lineage>
        <taxon>Eukaryota</taxon>
        <taxon>Metamonada</taxon>
        <taxon>Parabasalia</taxon>
        <taxon>Tritrichomonadida</taxon>
        <taxon>Tritrichomonadidae</taxon>
        <taxon>Tritrichomonas</taxon>
    </lineage>
</organism>
<dbReference type="Gene3D" id="2.40.440.10">
    <property type="entry name" value="L,D-transpeptidase catalytic domain-like"/>
    <property type="match status" value="1"/>
</dbReference>
<evidence type="ECO:0000259" key="6">
    <source>
        <dbReference type="Pfam" id="PF03734"/>
    </source>
</evidence>